<name>A0A8J1TXH5_OWEFU</name>
<evidence type="ECO:0000256" key="11">
    <source>
        <dbReference type="ARBA" id="ARBA00023136"/>
    </source>
</evidence>
<evidence type="ECO:0000256" key="4">
    <source>
        <dbReference type="ARBA" id="ARBA00022475"/>
    </source>
</evidence>
<proteinExistence type="inferred from homology"/>
<dbReference type="InterPro" id="IPR000873">
    <property type="entry name" value="AMP-dep_synth/lig_dom"/>
</dbReference>
<dbReference type="PANTHER" id="PTHR43107">
    <property type="entry name" value="LONG-CHAIN FATTY ACID TRANSPORT PROTEIN"/>
    <property type="match status" value="1"/>
</dbReference>
<dbReference type="OrthoDB" id="288590at2759"/>
<dbReference type="FunFam" id="3.30.300.30:FF:000002">
    <property type="entry name" value="Long-chain fatty acid transport protein 1"/>
    <property type="match status" value="1"/>
</dbReference>
<comment type="catalytic activity">
    <reaction evidence="16">
        <text>tetracosanoate + ATP + CoA = tetracosanoyl-CoA + AMP + diphosphate</text>
        <dbReference type="Rhea" id="RHEA:33639"/>
        <dbReference type="ChEBI" id="CHEBI:30616"/>
        <dbReference type="ChEBI" id="CHEBI:31014"/>
        <dbReference type="ChEBI" id="CHEBI:33019"/>
        <dbReference type="ChEBI" id="CHEBI:57287"/>
        <dbReference type="ChEBI" id="CHEBI:65052"/>
        <dbReference type="ChEBI" id="CHEBI:456215"/>
    </reaction>
    <physiologicalReaction direction="left-to-right" evidence="16">
        <dbReference type="Rhea" id="RHEA:33640"/>
    </physiologicalReaction>
</comment>
<dbReference type="PANTHER" id="PTHR43107:SF15">
    <property type="entry name" value="FATTY ACID TRANSPORT PROTEIN 3, ISOFORM A"/>
    <property type="match status" value="1"/>
</dbReference>
<keyword evidence="10" id="KW-1133">Transmembrane helix</keyword>
<evidence type="ECO:0000256" key="5">
    <source>
        <dbReference type="ARBA" id="ARBA00022598"/>
    </source>
</evidence>
<accession>A0A8J1TXH5</accession>
<keyword evidence="3" id="KW-0813">Transport</keyword>
<dbReference type="InterPro" id="IPR020845">
    <property type="entry name" value="AMP-binding_CS"/>
</dbReference>
<dbReference type="GO" id="GO:0044539">
    <property type="term" value="P:long-chain fatty acid import into cell"/>
    <property type="evidence" value="ECO:0007669"/>
    <property type="project" value="TreeGrafter"/>
</dbReference>
<dbReference type="Gene3D" id="3.30.300.30">
    <property type="match status" value="1"/>
</dbReference>
<evidence type="ECO:0000313" key="18">
    <source>
        <dbReference type="Proteomes" id="UP000749559"/>
    </source>
</evidence>
<evidence type="ECO:0000256" key="6">
    <source>
        <dbReference type="ARBA" id="ARBA00022692"/>
    </source>
</evidence>
<dbReference type="InterPro" id="IPR042099">
    <property type="entry name" value="ANL_N_sf"/>
</dbReference>
<dbReference type="GO" id="GO:0004467">
    <property type="term" value="F:long-chain fatty acid-CoA ligase activity"/>
    <property type="evidence" value="ECO:0007669"/>
    <property type="project" value="UniProtKB-EC"/>
</dbReference>
<dbReference type="AlphaFoldDB" id="A0A8J1TXH5"/>
<evidence type="ECO:0000256" key="10">
    <source>
        <dbReference type="ARBA" id="ARBA00022989"/>
    </source>
</evidence>
<evidence type="ECO:0000256" key="14">
    <source>
        <dbReference type="ARBA" id="ARBA00036527"/>
    </source>
</evidence>
<evidence type="ECO:0000256" key="9">
    <source>
        <dbReference type="ARBA" id="ARBA00022840"/>
    </source>
</evidence>
<dbReference type="GO" id="GO:0005524">
    <property type="term" value="F:ATP binding"/>
    <property type="evidence" value="ECO:0007669"/>
    <property type="project" value="UniProtKB-KW"/>
</dbReference>
<dbReference type="FunFam" id="3.40.50.12780:FF:000005">
    <property type="entry name" value="Solute carrier family 27 member 6"/>
    <property type="match status" value="1"/>
</dbReference>
<dbReference type="EC" id="6.2.1.3" evidence="13"/>
<evidence type="ECO:0000256" key="13">
    <source>
        <dbReference type="ARBA" id="ARBA00026121"/>
    </source>
</evidence>
<keyword evidence="8" id="KW-0443">Lipid metabolism</keyword>
<evidence type="ECO:0000313" key="17">
    <source>
        <dbReference type="EMBL" id="CAH1787370.1"/>
    </source>
</evidence>
<evidence type="ECO:0000256" key="2">
    <source>
        <dbReference type="ARBA" id="ARBA00006432"/>
    </source>
</evidence>
<keyword evidence="8" id="KW-0276">Fatty acid metabolism</keyword>
<dbReference type="EMBL" id="CAIIXF020000006">
    <property type="protein sequence ID" value="CAH1787370.1"/>
    <property type="molecule type" value="Genomic_DNA"/>
</dbReference>
<dbReference type="InterPro" id="IPR045851">
    <property type="entry name" value="AMP-bd_C_sf"/>
</dbReference>
<dbReference type="NCBIfam" id="NF006134">
    <property type="entry name" value="PRK08279.1"/>
    <property type="match status" value="1"/>
</dbReference>
<evidence type="ECO:0000256" key="3">
    <source>
        <dbReference type="ARBA" id="ARBA00022448"/>
    </source>
</evidence>
<comment type="catalytic activity">
    <reaction evidence="14">
        <text>a very long-chain fatty acid + ATP + CoA = a very long-chain fatty acyl-CoA + AMP + diphosphate</text>
        <dbReference type="Rhea" id="RHEA:54536"/>
        <dbReference type="ChEBI" id="CHEBI:30616"/>
        <dbReference type="ChEBI" id="CHEBI:33019"/>
        <dbReference type="ChEBI" id="CHEBI:57287"/>
        <dbReference type="ChEBI" id="CHEBI:58950"/>
        <dbReference type="ChEBI" id="CHEBI:138261"/>
        <dbReference type="ChEBI" id="CHEBI:456215"/>
    </reaction>
    <physiologicalReaction direction="left-to-right" evidence="14">
        <dbReference type="Rhea" id="RHEA:54537"/>
    </physiologicalReaction>
</comment>
<dbReference type="Pfam" id="PF00501">
    <property type="entry name" value="AMP-binding"/>
    <property type="match status" value="1"/>
</dbReference>
<dbReference type="SUPFAM" id="SSF56801">
    <property type="entry name" value="Acetyl-CoA synthetase-like"/>
    <property type="match status" value="1"/>
</dbReference>
<comment type="similarity">
    <text evidence="2">Belongs to the ATP-dependent AMP-binding enzyme family.</text>
</comment>
<dbReference type="Proteomes" id="UP000749559">
    <property type="component" value="Unassembled WGS sequence"/>
</dbReference>
<comment type="caution">
    <text evidence="17">The sequence shown here is derived from an EMBL/GenBank/DDBJ whole genome shotgun (WGS) entry which is preliminary data.</text>
</comment>
<keyword evidence="5" id="KW-0436">Ligase</keyword>
<dbReference type="GO" id="GO:0005324">
    <property type="term" value="F:long-chain fatty acid transmembrane transporter activity"/>
    <property type="evidence" value="ECO:0007669"/>
    <property type="project" value="TreeGrafter"/>
</dbReference>
<evidence type="ECO:0000256" key="15">
    <source>
        <dbReference type="ARBA" id="ARBA00041297"/>
    </source>
</evidence>
<comment type="catalytic activity">
    <reaction evidence="12">
        <text>a long-chain fatty acid + ATP + CoA = a long-chain fatty acyl-CoA + AMP + diphosphate</text>
        <dbReference type="Rhea" id="RHEA:15421"/>
        <dbReference type="ChEBI" id="CHEBI:30616"/>
        <dbReference type="ChEBI" id="CHEBI:33019"/>
        <dbReference type="ChEBI" id="CHEBI:57287"/>
        <dbReference type="ChEBI" id="CHEBI:57560"/>
        <dbReference type="ChEBI" id="CHEBI:83139"/>
        <dbReference type="ChEBI" id="CHEBI:456215"/>
        <dbReference type="EC" id="6.2.1.3"/>
    </reaction>
    <physiologicalReaction direction="left-to-right" evidence="12">
        <dbReference type="Rhea" id="RHEA:15422"/>
    </physiologicalReaction>
</comment>
<evidence type="ECO:0000256" key="1">
    <source>
        <dbReference type="ARBA" id="ARBA00004651"/>
    </source>
</evidence>
<evidence type="ECO:0000256" key="8">
    <source>
        <dbReference type="ARBA" id="ARBA00022832"/>
    </source>
</evidence>
<keyword evidence="9" id="KW-0067">ATP-binding</keyword>
<keyword evidence="18" id="KW-1185">Reference proteome</keyword>
<keyword evidence="6" id="KW-0812">Transmembrane</keyword>
<dbReference type="Gene3D" id="3.40.50.12780">
    <property type="entry name" value="N-terminal domain of ligase-like"/>
    <property type="match status" value="1"/>
</dbReference>
<dbReference type="GO" id="GO:0005789">
    <property type="term" value="C:endoplasmic reticulum membrane"/>
    <property type="evidence" value="ECO:0007669"/>
    <property type="project" value="TreeGrafter"/>
</dbReference>
<dbReference type="PROSITE" id="PS00455">
    <property type="entry name" value="AMP_BINDING"/>
    <property type="match status" value="1"/>
</dbReference>
<comment type="subcellular location">
    <subcellularLocation>
        <location evidence="1">Cell membrane</location>
        <topology evidence="1">Multi-pass membrane protein</topology>
    </subcellularLocation>
</comment>
<sequence>MGFEMPKSFIFRLARRLRQLVRSLPSFKMSMRLAVYAVTALVLRELGHGWFLTLLGVFTAYLLSGGYKFMRILYYTFPRDARALKVLINAKLKMKSLAKTDGNIVYLFRQTLRKMPYKTCFIFEDKKWTFKDIDEYSNKIANFFYEKGVRQGDVVAIYMESSPDFVCMWLALAKIGAIGALINFNLRMESLAHCIKAANAKMTVYGGELDKAVAEARSLICNDMTLYCLGTYNSDVLQASHLDPLLQQASNMPPPTDHLTKFKDPLFYIYTSGTTGLPKAAIVINSRFFYMSYSLHQMFNMTDDDILYCTLPLYHTAGGVLGVGQALVFGNTVIIKRKFSASKHWDDCIKYNATMIQYIGEIARYLLAQPESPKDKAHKVRLAFGNGLRPQIWEAFMKRFNISVIGEFYGATEGNANVVNSDNKVGAVGFTTMIAPQLYPVTLIRVDEQTGLPLRDENGVCIKCKPGEPGELVGKIIKGDPLREFDGYVNKDASSKKITQNVFAKGDSAFLTGDTLVMDEFGYMYFRDRTGDTFRWRGENVSTAEVEASVSNIVHLKDAVCYGVEIPGNEGRAGMVAIVDEHQSVDLDHLADGLKKSLPAYARPVFVRLIKSVDEHMTGTFKLKKTLLRKEAFNPSEVSDAMFFKDVMSGGSYKPLTKDVYEAICNGTKRV</sequence>
<evidence type="ECO:0000256" key="12">
    <source>
        <dbReference type="ARBA" id="ARBA00024484"/>
    </source>
</evidence>
<evidence type="ECO:0000256" key="7">
    <source>
        <dbReference type="ARBA" id="ARBA00022741"/>
    </source>
</evidence>
<keyword evidence="7" id="KW-0547">Nucleotide-binding</keyword>
<keyword evidence="4" id="KW-1003">Cell membrane</keyword>
<organism evidence="17 18">
    <name type="scientific">Owenia fusiformis</name>
    <name type="common">Polychaete worm</name>
    <dbReference type="NCBI Taxonomy" id="6347"/>
    <lineage>
        <taxon>Eukaryota</taxon>
        <taxon>Metazoa</taxon>
        <taxon>Spiralia</taxon>
        <taxon>Lophotrochozoa</taxon>
        <taxon>Annelida</taxon>
        <taxon>Polychaeta</taxon>
        <taxon>Sedentaria</taxon>
        <taxon>Canalipalpata</taxon>
        <taxon>Sabellida</taxon>
        <taxon>Oweniida</taxon>
        <taxon>Oweniidae</taxon>
        <taxon>Owenia</taxon>
    </lineage>
</organism>
<keyword evidence="11" id="KW-0472">Membrane</keyword>
<protein>
    <recommendedName>
        <fullName evidence="13">long-chain-fatty-acid--CoA ligase</fullName>
        <ecNumber evidence="13">6.2.1.3</ecNumber>
    </recommendedName>
    <alternativeName>
        <fullName evidence="15">Long-chain-fatty-acid--CoA ligase</fullName>
    </alternativeName>
</protein>
<gene>
    <name evidence="17" type="ORF">OFUS_LOCUS13087</name>
</gene>
<evidence type="ECO:0000256" key="16">
    <source>
        <dbReference type="ARBA" id="ARBA00048666"/>
    </source>
</evidence>
<dbReference type="GO" id="GO:0005886">
    <property type="term" value="C:plasma membrane"/>
    <property type="evidence" value="ECO:0007669"/>
    <property type="project" value="UniProtKB-SubCell"/>
</dbReference>
<reference evidence="17" key="1">
    <citation type="submission" date="2022-03" db="EMBL/GenBank/DDBJ databases">
        <authorList>
            <person name="Martin C."/>
        </authorList>
    </citation>
    <scope>NUCLEOTIDE SEQUENCE</scope>
</reference>